<name>A0ABR4LD38_9EURO</name>
<evidence type="ECO:0000313" key="2">
    <source>
        <dbReference type="Proteomes" id="UP001610432"/>
    </source>
</evidence>
<dbReference type="GeneID" id="98146741"/>
<proteinExistence type="predicted"/>
<dbReference type="RefSeq" id="XP_070881441.1">
    <property type="nucleotide sequence ID" value="XM_071031669.1"/>
</dbReference>
<keyword evidence="2" id="KW-1185">Reference proteome</keyword>
<dbReference type="EMBL" id="JBFXLQ010000067">
    <property type="protein sequence ID" value="KAL2862462.1"/>
    <property type="molecule type" value="Genomic_DNA"/>
</dbReference>
<dbReference type="InterPro" id="IPR046486">
    <property type="entry name" value="DUF6579"/>
</dbReference>
<gene>
    <name evidence="1" type="ORF">BJX67DRAFT_375258</name>
</gene>
<accession>A0ABR4LD38</accession>
<sequence length="436" mass="48045">MPAGHGYYDAELWYFSQQLYPDLPPIEAYLAFHRDYVAPMVGPVLKGGLTVAQICALCNGNNPALVSRLQGALLGTEVVERLWFYIKNRFATSQSTVSSLTGDEKEISAQLTAEIWKRYNANIPKETTDKATSAASASSGPAESLFDRINYLECWNTALQTIQTAQAQRIIKALNVIADHLGDRNCIAVMGAGGPDGFARPIYDMIKTKINQINAADRKNHRFFIYHDSNNWHPVFKRLTSENPLPPEFINNPCDDLDHVCLFMREVRQKLLAKDEKCGKHITFHLVIPSWTKLQIKEPLHFPEDLYPLQIEGLKHGGENQVQLNLPAAPAGLLHGVSNVLDPNNWNKIAEGAGVAVTLPAVGWGINGACLALSLGVGTLTGLGPLLAVPLWMGSAPIAMGKSAPHIEKTIHDALCEEDPRVLGSKERLHMPQRHF</sequence>
<comment type="caution">
    <text evidence="1">The sequence shown here is derived from an EMBL/GenBank/DDBJ whole genome shotgun (WGS) entry which is preliminary data.</text>
</comment>
<organism evidence="1 2">
    <name type="scientific">Aspergillus lucknowensis</name>
    <dbReference type="NCBI Taxonomy" id="176173"/>
    <lineage>
        <taxon>Eukaryota</taxon>
        <taxon>Fungi</taxon>
        <taxon>Dikarya</taxon>
        <taxon>Ascomycota</taxon>
        <taxon>Pezizomycotina</taxon>
        <taxon>Eurotiomycetes</taxon>
        <taxon>Eurotiomycetidae</taxon>
        <taxon>Eurotiales</taxon>
        <taxon>Aspergillaceae</taxon>
        <taxon>Aspergillus</taxon>
        <taxon>Aspergillus subgen. Nidulantes</taxon>
    </lineage>
</organism>
<evidence type="ECO:0000313" key="1">
    <source>
        <dbReference type="EMBL" id="KAL2862462.1"/>
    </source>
</evidence>
<protein>
    <submittedName>
        <fullName evidence="1">Uncharacterized protein</fullName>
    </submittedName>
</protein>
<reference evidence="1 2" key="1">
    <citation type="submission" date="2024-07" db="EMBL/GenBank/DDBJ databases">
        <title>Section-level genome sequencing and comparative genomics of Aspergillus sections Usti and Cavernicolus.</title>
        <authorList>
            <consortium name="Lawrence Berkeley National Laboratory"/>
            <person name="Nybo J.L."/>
            <person name="Vesth T.C."/>
            <person name="Theobald S."/>
            <person name="Frisvad J.C."/>
            <person name="Larsen T.O."/>
            <person name="Kjaerboelling I."/>
            <person name="Rothschild-Mancinelli K."/>
            <person name="Lyhne E.K."/>
            <person name="Kogle M.E."/>
            <person name="Barry K."/>
            <person name="Clum A."/>
            <person name="Na H."/>
            <person name="Ledsgaard L."/>
            <person name="Lin J."/>
            <person name="Lipzen A."/>
            <person name="Kuo A."/>
            <person name="Riley R."/>
            <person name="Mondo S."/>
            <person name="Labutti K."/>
            <person name="Haridas S."/>
            <person name="Pangalinan J."/>
            <person name="Salamov A.A."/>
            <person name="Simmons B.A."/>
            <person name="Magnuson J.K."/>
            <person name="Chen J."/>
            <person name="Drula E."/>
            <person name="Henrissat B."/>
            <person name="Wiebenga A."/>
            <person name="Lubbers R.J."/>
            <person name="Gomes A.C."/>
            <person name="Macurrencykelacurrency M.R."/>
            <person name="Stajich J."/>
            <person name="Grigoriev I.V."/>
            <person name="Mortensen U.H."/>
            <person name="De Vries R.P."/>
            <person name="Baker S.E."/>
            <person name="Andersen M.R."/>
        </authorList>
    </citation>
    <scope>NUCLEOTIDE SEQUENCE [LARGE SCALE GENOMIC DNA]</scope>
    <source>
        <strain evidence="1 2">CBS 449.75</strain>
    </source>
</reference>
<dbReference type="Proteomes" id="UP001610432">
    <property type="component" value="Unassembled WGS sequence"/>
</dbReference>
<dbReference type="Pfam" id="PF20219">
    <property type="entry name" value="DUF6579"/>
    <property type="match status" value="1"/>
</dbReference>